<evidence type="ECO:0000256" key="1">
    <source>
        <dbReference type="ARBA" id="ARBA00004166"/>
    </source>
</evidence>
<feature type="transmembrane region" description="Helical" evidence="22">
    <location>
        <begin position="331"/>
        <end position="349"/>
    </location>
</feature>
<feature type="transmembrane region" description="Helical" evidence="22">
    <location>
        <begin position="296"/>
        <end position="319"/>
    </location>
</feature>
<dbReference type="PANTHER" id="PTHR45755:SF1">
    <property type="entry name" value="PROTON-COUPLED ZINC ANTIPORTER SLC30A5"/>
    <property type="match status" value="1"/>
</dbReference>
<evidence type="ECO:0000256" key="2">
    <source>
        <dbReference type="ARBA" id="ARBA00004205"/>
    </source>
</evidence>
<keyword evidence="7" id="KW-0050">Antiport</keyword>
<reference evidence="25" key="1">
    <citation type="submission" date="2022-11" db="EMBL/GenBank/DDBJ databases">
        <authorList>
            <person name="Kikuchi T."/>
        </authorList>
    </citation>
    <scope>NUCLEOTIDE SEQUENCE</scope>
    <source>
        <strain evidence="25">PS1010</strain>
    </source>
</reference>
<feature type="transmembrane region" description="Helical" evidence="22">
    <location>
        <begin position="112"/>
        <end position="133"/>
    </location>
</feature>
<feature type="transmembrane region" description="Helical" evidence="22">
    <location>
        <begin position="407"/>
        <end position="427"/>
    </location>
</feature>
<dbReference type="Pfam" id="PF16916">
    <property type="entry name" value="ZT_dimer"/>
    <property type="match status" value="1"/>
</dbReference>
<dbReference type="AlphaFoldDB" id="A0A9P1MV63"/>
<comment type="caution">
    <text evidence="25">The sequence shown here is derived from an EMBL/GenBank/DDBJ whole genome shotgun (WGS) entry which is preliminary data.</text>
</comment>
<keyword evidence="15 22" id="KW-0472">Membrane</keyword>
<evidence type="ECO:0000313" key="26">
    <source>
        <dbReference type="Proteomes" id="UP001152747"/>
    </source>
</evidence>
<comment type="subunit">
    <text evidence="16">Heterodimer with SLC30A6/ZNT6; form a functional zinc ion transmembrane transporter.</text>
</comment>
<dbReference type="PANTHER" id="PTHR45755">
    <property type="match status" value="1"/>
</dbReference>
<evidence type="ECO:0000256" key="22">
    <source>
        <dbReference type="SAM" id="Phobius"/>
    </source>
</evidence>
<evidence type="ECO:0000256" key="8">
    <source>
        <dbReference type="ARBA" id="ARBA00022692"/>
    </source>
</evidence>
<keyword evidence="26" id="KW-1185">Reference proteome</keyword>
<evidence type="ECO:0000256" key="21">
    <source>
        <dbReference type="SAM" id="MobiDB-lite"/>
    </source>
</evidence>
<evidence type="ECO:0000256" key="16">
    <source>
        <dbReference type="ARBA" id="ARBA00038531"/>
    </source>
</evidence>
<gene>
    <name evidence="25" type="ORF">CAMP_LOCUS719</name>
</gene>
<keyword evidence="11" id="KW-0864">Zinc transport</keyword>
<dbReference type="InterPro" id="IPR058533">
    <property type="entry name" value="Cation_efflux_TM"/>
</dbReference>
<dbReference type="Pfam" id="PF01545">
    <property type="entry name" value="Cation_efflux"/>
    <property type="match status" value="1"/>
</dbReference>
<dbReference type="GO" id="GO:0015297">
    <property type="term" value="F:antiporter activity"/>
    <property type="evidence" value="ECO:0007669"/>
    <property type="project" value="UniProtKB-KW"/>
</dbReference>
<evidence type="ECO:0000256" key="20">
    <source>
        <dbReference type="ARBA" id="ARBA00048349"/>
    </source>
</evidence>
<evidence type="ECO:0000256" key="17">
    <source>
        <dbReference type="ARBA" id="ARBA00040846"/>
    </source>
</evidence>
<dbReference type="OrthoDB" id="78669at2759"/>
<dbReference type="InterPro" id="IPR045316">
    <property type="entry name" value="Msc2-like"/>
</dbReference>
<keyword evidence="8 22" id="KW-0812">Transmembrane</keyword>
<keyword evidence="9" id="KW-0479">Metal-binding</keyword>
<dbReference type="InterPro" id="IPR002524">
    <property type="entry name" value="Cation_efflux"/>
</dbReference>
<dbReference type="EMBL" id="CANHGI010000001">
    <property type="protein sequence ID" value="CAI5438082.1"/>
    <property type="molecule type" value="Genomic_DNA"/>
</dbReference>
<evidence type="ECO:0000259" key="23">
    <source>
        <dbReference type="Pfam" id="PF01545"/>
    </source>
</evidence>
<proteinExistence type="inferred from homology"/>
<feature type="transmembrane region" description="Helical" evidence="22">
    <location>
        <begin position="88"/>
        <end position="106"/>
    </location>
</feature>
<comment type="similarity">
    <text evidence="5">Belongs to the cation diffusion facilitator (CDF) transporter (TC 2.A.4) family. SLC30A subfamily.</text>
</comment>
<evidence type="ECO:0000259" key="24">
    <source>
        <dbReference type="Pfam" id="PF16916"/>
    </source>
</evidence>
<evidence type="ECO:0000256" key="15">
    <source>
        <dbReference type="ARBA" id="ARBA00023136"/>
    </source>
</evidence>
<keyword evidence="13" id="KW-0333">Golgi apparatus</keyword>
<feature type="transmembrane region" description="Helical" evidence="22">
    <location>
        <begin position="563"/>
        <end position="584"/>
    </location>
</feature>
<evidence type="ECO:0000256" key="5">
    <source>
        <dbReference type="ARBA" id="ARBA00008873"/>
    </source>
</evidence>
<evidence type="ECO:0000256" key="18">
    <source>
        <dbReference type="ARBA" id="ARBA00042038"/>
    </source>
</evidence>
<keyword evidence="6" id="KW-0813">Transport</keyword>
<evidence type="ECO:0000256" key="13">
    <source>
        <dbReference type="ARBA" id="ARBA00023034"/>
    </source>
</evidence>
<feature type="compositionally biased region" description="Basic and acidic residues" evidence="21">
    <location>
        <begin position="741"/>
        <end position="754"/>
    </location>
</feature>
<dbReference type="GO" id="GO:0046872">
    <property type="term" value="F:metal ion binding"/>
    <property type="evidence" value="ECO:0007669"/>
    <property type="project" value="UniProtKB-KW"/>
</dbReference>
<feature type="transmembrane region" description="Helical" evidence="22">
    <location>
        <begin position="509"/>
        <end position="528"/>
    </location>
</feature>
<dbReference type="GO" id="GO:0005385">
    <property type="term" value="F:zinc ion transmembrane transporter activity"/>
    <property type="evidence" value="ECO:0007669"/>
    <property type="project" value="InterPro"/>
</dbReference>
<keyword evidence="14" id="KW-0406">Ion transport</keyword>
<feature type="transmembrane region" description="Helical" evidence="22">
    <location>
        <begin position="264"/>
        <end position="284"/>
    </location>
</feature>
<keyword evidence="10" id="KW-0862">Zinc</keyword>
<sequence length="754" mass="83372">MLAHDFVKKDDRVFTPTENSRSASYFCVLVLTKILRCVGIFFTDILSKSVHVVELLWLCKLVSSLILFPVQKPLSSGKQLRKQFIGRIAKLSLMNSFIEILWFYGITFCGPLRSVLVFELSPSVLLVAVISFFKGGSNSTPAKTRGFFLLIVGFAALILMDRDGSIEDAHNKTHAHHSGLNHLFYHLIGMFGVADHQGGIFILLLALALRIAYETSFRHLAVEIGGPKRLYSLVTAGTAMILTPPAVLSWALSTPSSNSSMGFIEFYLILLVVTVFVFVLDFYAESICFQHVADPVMAAARWSPVTMFTCALGLAYLWYGNWTQDLGNHSLTGGVVLTTCCFVLASISLTSASQPKHRGGHFVGISNTGLPLFTYGEAFLQKTSKSLVLFFKETLHEILINNDSRRIFYFLCVNIGFCGVEFLYGFWTNSLGLISDGFHMLFDCSALVMGLVAAVMSRWPPSRHFTYGFGRVEVLSGFINALFLCVIALFILIEALERLFDPPNINTDRLLFVAISGLLVNLFGMYSLGEHGHSHGGSSHGHSHGGGGASHGHSHGNANMEGVFLHVLADTLGSVFVIISTLLIQWFGWVWVDPLCSLILSLLIIGSVYPLLTSSISTLLQDIPEEDEFEYHVQEVLDIEGVESYSNAHMWQLKSDINVASVHVQVANDSNAQMIRHRVANLLKSTGATHSTVQVEKQYFKQRIQQICPGYKLGHAVQRGTVIRNHNHNHGHSHGSSNNNHNDHGHSHEHGHSH</sequence>
<dbReference type="InterPro" id="IPR027470">
    <property type="entry name" value="Cation_efflux_CTD"/>
</dbReference>
<comment type="subcellular location">
    <subcellularLocation>
        <location evidence="3">Cytoplasmic vesicle</location>
        <location evidence="3">COPII-coated vesicle membrane</location>
        <topology evidence="3">Multi-pass membrane protein</topology>
    </subcellularLocation>
    <subcellularLocation>
        <location evidence="4">Cytoplasmic vesicle</location>
        <location evidence="4">Secretory vesicle membrane</location>
        <topology evidence="4">Multi-pass membrane protein</topology>
    </subcellularLocation>
    <subcellularLocation>
        <location evidence="2">Golgi apparatus</location>
        <location evidence="2">Golgi stack membrane</location>
        <topology evidence="2">Multi-pass membrane protein</topology>
    </subcellularLocation>
    <subcellularLocation>
        <location evidence="1">Golgi apparatus</location>
        <location evidence="1">trans-Golgi network membrane</location>
        <topology evidence="1">Multi-pass membrane protein</topology>
    </subcellularLocation>
</comment>
<dbReference type="SUPFAM" id="SSF161111">
    <property type="entry name" value="Cation efflux protein transmembrane domain-like"/>
    <property type="match status" value="1"/>
</dbReference>
<feature type="region of interest" description="Disordered" evidence="21">
    <location>
        <begin position="534"/>
        <end position="553"/>
    </location>
</feature>
<feature type="transmembrane region" description="Helical" evidence="22">
    <location>
        <begin position="230"/>
        <end position="252"/>
    </location>
</feature>
<evidence type="ECO:0000256" key="9">
    <source>
        <dbReference type="ARBA" id="ARBA00022723"/>
    </source>
</evidence>
<evidence type="ECO:0000256" key="11">
    <source>
        <dbReference type="ARBA" id="ARBA00022906"/>
    </source>
</evidence>
<feature type="domain" description="Cation efflux protein transmembrane" evidence="23">
    <location>
        <begin position="407"/>
        <end position="620"/>
    </location>
</feature>
<evidence type="ECO:0000256" key="6">
    <source>
        <dbReference type="ARBA" id="ARBA00022448"/>
    </source>
</evidence>
<dbReference type="GO" id="GO:0032580">
    <property type="term" value="C:Golgi cisterna membrane"/>
    <property type="evidence" value="ECO:0007669"/>
    <property type="project" value="UniProtKB-SubCell"/>
</dbReference>
<dbReference type="NCBIfam" id="TIGR01297">
    <property type="entry name" value="CDF"/>
    <property type="match status" value="1"/>
</dbReference>
<organism evidence="25 26">
    <name type="scientific">Caenorhabditis angaria</name>
    <dbReference type="NCBI Taxonomy" id="860376"/>
    <lineage>
        <taxon>Eukaryota</taxon>
        <taxon>Metazoa</taxon>
        <taxon>Ecdysozoa</taxon>
        <taxon>Nematoda</taxon>
        <taxon>Chromadorea</taxon>
        <taxon>Rhabditida</taxon>
        <taxon>Rhabditina</taxon>
        <taxon>Rhabditomorpha</taxon>
        <taxon>Rhabditoidea</taxon>
        <taxon>Rhabditidae</taxon>
        <taxon>Peloderinae</taxon>
        <taxon>Caenorhabditis</taxon>
    </lineage>
</organism>
<feature type="transmembrane region" description="Helical" evidence="22">
    <location>
        <begin position="590"/>
        <end position="612"/>
    </location>
</feature>
<dbReference type="Proteomes" id="UP001152747">
    <property type="component" value="Unassembled WGS sequence"/>
</dbReference>
<name>A0A9P1MV63_9PELO</name>
<feature type="region of interest" description="Disordered" evidence="21">
    <location>
        <begin position="725"/>
        <end position="754"/>
    </location>
</feature>
<evidence type="ECO:0000256" key="3">
    <source>
        <dbReference type="ARBA" id="ARBA00004557"/>
    </source>
</evidence>
<feature type="transmembrane region" description="Helical" evidence="22">
    <location>
        <begin position="472"/>
        <end position="493"/>
    </location>
</feature>
<evidence type="ECO:0000256" key="4">
    <source>
        <dbReference type="ARBA" id="ARBA00004638"/>
    </source>
</evidence>
<protein>
    <recommendedName>
        <fullName evidence="17">Proton-coupled zinc antiporter SLC30A5</fullName>
    </recommendedName>
    <alternativeName>
        <fullName evidence="19">Solute carrier family 30 member 5</fullName>
    </alternativeName>
    <alternativeName>
        <fullName evidence="18">Zinc transporter 5</fullName>
    </alternativeName>
</protein>
<evidence type="ECO:0000256" key="7">
    <source>
        <dbReference type="ARBA" id="ARBA00022449"/>
    </source>
</evidence>
<evidence type="ECO:0000313" key="25">
    <source>
        <dbReference type="EMBL" id="CAI5438082.1"/>
    </source>
</evidence>
<dbReference type="GO" id="GO:1904257">
    <property type="term" value="P:zinc ion import into Golgi lumen"/>
    <property type="evidence" value="ECO:0007669"/>
    <property type="project" value="TreeGrafter"/>
</dbReference>
<feature type="domain" description="Cation efflux protein cytoplasmic" evidence="24">
    <location>
        <begin position="624"/>
        <end position="697"/>
    </location>
</feature>
<evidence type="ECO:0000256" key="10">
    <source>
        <dbReference type="ARBA" id="ARBA00022833"/>
    </source>
</evidence>
<feature type="transmembrane region" description="Helical" evidence="22">
    <location>
        <begin position="439"/>
        <end position="460"/>
    </location>
</feature>
<feature type="transmembrane region" description="Helical" evidence="22">
    <location>
        <begin position="145"/>
        <end position="162"/>
    </location>
</feature>
<evidence type="ECO:0000256" key="14">
    <source>
        <dbReference type="ARBA" id="ARBA00023065"/>
    </source>
</evidence>
<comment type="catalytic activity">
    <reaction evidence="20">
        <text>Zn(2+)(in) + 2 H(+)(out) = Zn(2+)(out) + 2 H(+)(in)</text>
        <dbReference type="Rhea" id="RHEA:72627"/>
        <dbReference type="ChEBI" id="CHEBI:15378"/>
        <dbReference type="ChEBI" id="CHEBI:29105"/>
    </reaction>
</comment>
<evidence type="ECO:0000256" key="19">
    <source>
        <dbReference type="ARBA" id="ARBA00042217"/>
    </source>
</evidence>
<accession>A0A9P1MV63</accession>
<evidence type="ECO:0000256" key="12">
    <source>
        <dbReference type="ARBA" id="ARBA00022989"/>
    </source>
</evidence>
<dbReference type="Gene3D" id="1.20.1510.10">
    <property type="entry name" value="Cation efflux protein transmembrane domain"/>
    <property type="match status" value="1"/>
</dbReference>
<keyword evidence="12 22" id="KW-1133">Transmembrane helix</keyword>
<dbReference type="InterPro" id="IPR027469">
    <property type="entry name" value="Cation_efflux_TMD_sf"/>
</dbReference>
<dbReference type="FunFam" id="1.20.1510.10:FF:000035">
    <property type="entry name" value="Zinc transporter 5"/>
    <property type="match status" value="1"/>
</dbReference>
<dbReference type="GO" id="GO:0006882">
    <property type="term" value="P:intracellular zinc ion homeostasis"/>
    <property type="evidence" value="ECO:0007669"/>
    <property type="project" value="InterPro"/>
</dbReference>
<dbReference type="GO" id="GO:0012507">
    <property type="term" value="C:ER to Golgi transport vesicle membrane"/>
    <property type="evidence" value="ECO:0007669"/>
    <property type="project" value="UniProtKB-SubCell"/>
</dbReference>
<feature type="transmembrane region" description="Helical" evidence="22">
    <location>
        <begin position="182"/>
        <end position="209"/>
    </location>
</feature>